<dbReference type="AlphaFoldDB" id="A0A4Y2UFZ0"/>
<evidence type="ECO:0000313" key="2">
    <source>
        <dbReference type="EMBL" id="GBO11989.1"/>
    </source>
</evidence>
<organism evidence="2 5">
    <name type="scientific">Araneus ventricosus</name>
    <name type="common">Orbweaver spider</name>
    <name type="synonym">Epeira ventricosa</name>
    <dbReference type="NCBI Taxonomy" id="182803"/>
    <lineage>
        <taxon>Eukaryota</taxon>
        <taxon>Metazoa</taxon>
        <taxon>Ecdysozoa</taxon>
        <taxon>Arthropoda</taxon>
        <taxon>Chelicerata</taxon>
        <taxon>Arachnida</taxon>
        <taxon>Araneae</taxon>
        <taxon>Araneomorphae</taxon>
        <taxon>Entelegynae</taxon>
        <taxon>Araneoidea</taxon>
        <taxon>Araneidae</taxon>
        <taxon>Araneus</taxon>
    </lineage>
</organism>
<reference evidence="2 5" key="1">
    <citation type="journal article" date="2019" name="Sci. Rep.">
        <title>Orb-weaving spider Araneus ventricosus genome elucidates the spidroin gene catalogue.</title>
        <authorList>
            <person name="Kono N."/>
            <person name="Nakamura H."/>
            <person name="Ohtoshi R."/>
            <person name="Moran D.A.P."/>
            <person name="Shinohara A."/>
            <person name="Yoshida Y."/>
            <person name="Fujiwara M."/>
            <person name="Mori M."/>
            <person name="Tomita M."/>
            <person name="Arakawa K."/>
        </authorList>
    </citation>
    <scope>NUCLEOTIDE SEQUENCE [LARGE SCALE GENOMIC DNA]</scope>
</reference>
<accession>A0A4Y2UFZ0</accession>
<proteinExistence type="predicted"/>
<dbReference type="EMBL" id="BGPR01036678">
    <property type="protein sequence ID" value="GBO11987.1"/>
    <property type="molecule type" value="Genomic_DNA"/>
</dbReference>
<name>A0A4Y2UFZ0_ARAVE</name>
<evidence type="ECO:0000313" key="1">
    <source>
        <dbReference type="EMBL" id="GBO11987.1"/>
    </source>
</evidence>
<dbReference type="EMBL" id="BGPR01036679">
    <property type="protein sequence ID" value="GBO11989.1"/>
    <property type="molecule type" value="Genomic_DNA"/>
</dbReference>
<comment type="caution">
    <text evidence="2">The sequence shown here is derived from an EMBL/GenBank/DDBJ whole genome shotgun (WGS) entry which is preliminary data.</text>
</comment>
<evidence type="ECO:0000313" key="5">
    <source>
        <dbReference type="Proteomes" id="UP000499080"/>
    </source>
</evidence>
<gene>
    <name evidence="4" type="ORF">AVEN_176512_1</name>
    <name evidence="1" type="ORF">AVEN_185216_1</name>
    <name evidence="3" type="ORF">AVEN_191525_1</name>
    <name evidence="2" type="ORF">AVEN_204224_1</name>
</gene>
<dbReference type="EMBL" id="BGPR01036714">
    <property type="protein sequence ID" value="GBO12036.1"/>
    <property type="molecule type" value="Genomic_DNA"/>
</dbReference>
<protein>
    <submittedName>
        <fullName evidence="2">Uncharacterized protein</fullName>
    </submittedName>
</protein>
<dbReference type="Proteomes" id="UP000499080">
    <property type="component" value="Unassembled WGS sequence"/>
</dbReference>
<dbReference type="EMBL" id="BGPR01036751">
    <property type="protein sequence ID" value="GBO12089.1"/>
    <property type="molecule type" value="Genomic_DNA"/>
</dbReference>
<keyword evidence="5" id="KW-1185">Reference proteome</keyword>
<sequence length="130" mass="15119">MSNHYKQDLLWNFFPGTRSARARGKCSDSLWNLQTERMSIAVLTSLYKNTFKSEKMFKIRFTYYNAWIVALVQPTETGFKAIKTIGEKERYQHAGDLQATAPKDRECANEPNGARTTSWLLSQMCYIHRL</sequence>
<evidence type="ECO:0000313" key="4">
    <source>
        <dbReference type="EMBL" id="GBO12089.1"/>
    </source>
</evidence>
<evidence type="ECO:0000313" key="3">
    <source>
        <dbReference type="EMBL" id="GBO12036.1"/>
    </source>
</evidence>